<comment type="catalytic activity">
    <reaction evidence="8">
        <text>a 3-oxo acid + succinyl-CoA = a 3-oxoacyl-CoA + succinate</text>
        <dbReference type="Rhea" id="RHEA:24564"/>
        <dbReference type="ChEBI" id="CHEBI:30031"/>
        <dbReference type="ChEBI" id="CHEBI:35973"/>
        <dbReference type="ChEBI" id="CHEBI:57292"/>
        <dbReference type="ChEBI" id="CHEBI:90726"/>
        <dbReference type="EC" id="2.8.3.5"/>
    </reaction>
</comment>
<dbReference type="UniPathway" id="UPA00929">
    <property type="reaction ID" value="UER00894"/>
</dbReference>
<accession>A0A1D1VHW5</accession>
<reference evidence="10 11" key="1">
    <citation type="journal article" date="2016" name="Nat. Commun.">
        <title>Extremotolerant tardigrade genome and improved radiotolerance of human cultured cells by tardigrade-unique protein.</title>
        <authorList>
            <person name="Hashimoto T."/>
            <person name="Horikawa D.D."/>
            <person name="Saito Y."/>
            <person name="Kuwahara H."/>
            <person name="Kozuka-Hata H."/>
            <person name="Shin-I T."/>
            <person name="Minakuchi Y."/>
            <person name="Ohishi K."/>
            <person name="Motoyama A."/>
            <person name="Aizu T."/>
            <person name="Enomoto A."/>
            <person name="Kondo K."/>
            <person name="Tanaka S."/>
            <person name="Hara Y."/>
            <person name="Koshikawa S."/>
            <person name="Sagara H."/>
            <person name="Miura T."/>
            <person name="Yokobori S."/>
            <person name="Miyagawa K."/>
            <person name="Suzuki Y."/>
            <person name="Kubo T."/>
            <person name="Oyama M."/>
            <person name="Kohara Y."/>
            <person name="Fujiyama A."/>
            <person name="Arakawa K."/>
            <person name="Katayama T."/>
            <person name="Toyoda A."/>
            <person name="Kunieda T."/>
        </authorList>
    </citation>
    <scope>NUCLEOTIDE SEQUENCE [LARGE SCALE GENOMIC DNA]</scope>
    <source>
        <strain evidence="10 11">YOKOZUNA-1</strain>
    </source>
</reference>
<evidence type="ECO:0000256" key="6">
    <source>
        <dbReference type="ARBA" id="ARBA00023128"/>
    </source>
</evidence>
<evidence type="ECO:0000256" key="1">
    <source>
        <dbReference type="ARBA" id="ARBA00004173"/>
    </source>
</evidence>
<dbReference type="SMART" id="SM00882">
    <property type="entry name" value="CoA_trans"/>
    <property type="match status" value="2"/>
</dbReference>
<feature type="active site" description="5-glutamyl coenzyme A thioester intermediate" evidence="9">
    <location>
        <position position="364"/>
    </location>
</feature>
<evidence type="ECO:0000256" key="5">
    <source>
        <dbReference type="ARBA" id="ARBA00022946"/>
    </source>
</evidence>
<dbReference type="InterPro" id="IPR004163">
    <property type="entry name" value="CoA_transf_BS"/>
</dbReference>
<dbReference type="FunFam" id="3.40.1080.10:FF:000001">
    <property type="entry name" value="Succinyl-coa:3-ketoacid-coenzyme a transferase subunit b"/>
    <property type="match status" value="1"/>
</dbReference>
<dbReference type="STRING" id="947166.A0A1D1VHW5"/>
<dbReference type="EMBL" id="BDGG01000007">
    <property type="protein sequence ID" value="GAV01225.1"/>
    <property type="molecule type" value="Genomic_DNA"/>
</dbReference>
<protein>
    <recommendedName>
        <fullName evidence="8">Succinyl-CoA:3-ketoacid-coenzyme A transferase</fullName>
        <ecNumber evidence="8">2.8.3.5</ecNumber>
    </recommendedName>
</protein>
<comment type="pathway">
    <text evidence="2 8">Ketone metabolism; succinyl-CoA degradation; acetoacetyl-CoA from succinyl-CoA: step 1/1.</text>
</comment>
<comment type="caution">
    <text evidence="10">The sequence shown here is derived from an EMBL/GenBank/DDBJ whole genome shotgun (WGS) entry which is preliminary data.</text>
</comment>
<dbReference type="Proteomes" id="UP000186922">
    <property type="component" value="Unassembled WGS sequence"/>
</dbReference>
<dbReference type="InterPro" id="IPR014388">
    <property type="entry name" value="3-oxoacid_CoA-transferase"/>
</dbReference>
<evidence type="ECO:0000256" key="7">
    <source>
        <dbReference type="ARBA" id="ARBA00054372"/>
    </source>
</evidence>
<comment type="similarity">
    <text evidence="3 8">Belongs to the 3-oxoacid CoA-transferase family.</text>
</comment>
<comment type="function">
    <text evidence="7 8">Key enzyme for ketone body catabolism. Transfers the CoA moiety from succinate to acetoacetate. Formation of the enzyme-CoA intermediate proceeds via an unstable anhydride species formed between the carboxylate groups of the enzyme and substrate.</text>
</comment>
<dbReference type="GO" id="GO:0046952">
    <property type="term" value="P:ketone body catabolic process"/>
    <property type="evidence" value="ECO:0007669"/>
    <property type="project" value="InterPro"/>
</dbReference>
<dbReference type="EC" id="2.8.3.5" evidence="8"/>
<comment type="subcellular location">
    <subcellularLocation>
        <location evidence="1">Mitochondrion</location>
    </subcellularLocation>
</comment>
<keyword evidence="6 8" id="KW-0496">Mitochondrion</keyword>
<dbReference type="OrthoDB" id="1933379at2759"/>
<dbReference type="GO" id="GO:0008260">
    <property type="term" value="F:succinyl-CoA:3-oxo-acid CoA-transferase activity"/>
    <property type="evidence" value="ECO:0007669"/>
    <property type="project" value="UniProtKB-EC"/>
</dbReference>
<dbReference type="Pfam" id="PF01144">
    <property type="entry name" value="CoA_trans"/>
    <property type="match status" value="2"/>
</dbReference>
<dbReference type="SUPFAM" id="SSF100950">
    <property type="entry name" value="NagB/RpiA/CoA transferase-like"/>
    <property type="match status" value="2"/>
</dbReference>
<keyword evidence="11" id="KW-1185">Reference proteome</keyword>
<gene>
    <name evidence="10" type="primary">RvY_11967-1</name>
    <name evidence="10" type="synonym">RvY_11967.1</name>
    <name evidence="10" type="ORF">RvY_11967</name>
</gene>
<dbReference type="PIRSF" id="PIRSF000858">
    <property type="entry name" value="SCOT-t"/>
    <property type="match status" value="1"/>
</dbReference>
<dbReference type="PROSITE" id="PS01273">
    <property type="entry name" value="COA_TRANSF_1"/>
    <property type="match status" value="1"/>
</dbReference>
<dbReference type="InterPro" id="IPR004165">
    <property type="entry name" value="CoA_trans_fam_I"/>
</dbReference>
<dbReference type="NCBIfam" id="TIGR02428">
    <property type="entry name" value="pcaJ_scoB_fam"/>
    <property type="match status" value="1"/>
</dbReference>
<dbReference type="FunFam" id="3.40.1080.10:FF:000002">
    <property type="entry name" value="Succinyl-CoA:3-ketoacid-coenzyme A transferase, mitochondrial"/>
    <property type="match status" value="1"/>
</dbReference>
<keyword evidence="4 8" id="KW-0808">Transferase</keyword>
<evidence type="ECO:0000256" key="8">
    <source>
        <dbReference type="PIRNR" id="PIRNR000858"/>
    </source>
</evidence>
<proteinExistence type="inferred from homology"/>
<dbReference type="PANTHER" id="PTHR13707:SF23">
    <property type="entry name" value="SUCCINYL-COA:3-KETOACID-COENZYME A TRANSFERASE"/>
    <property type="match status" value="1"/>
</dbReference>
<dbReference type="InterPro" id="IPR037171">
    <property type="entry name" value="NagB/RpiA_transferase-like"/>
</dbReference>
<evidence type="ECO:0000256" key="4">
    <source>
        <dbReference type="ARBA" id="ARBA00022679"/>
    </source>
</evidence>
<dbReference type="GO" id="GO:0005739">
    <property type="term" value="C:mitochondrion"/>
    <property type="evidence" value="ECO:0007669"/>
    <property type="project" value="UniProtKB-SubCell"/>
</dbReference>
<dbReference type="Gene3D" id="3.40.1080.10">
    <property type="entry name" value="Glutaconate Coenzyme A-transferase"/>
    <property type="match status" value="2"/>
</dbReference>
<evidence type="ECO:0000313" key="10">
    <source>
        <dbReference type="EMBL" id="GAV01225.1"/>
    </source>
</evidence>
<keyword evidence="5" id="KW-0809">Transit peptide</keyword>
<sequence>MEVSRVTIGTVCKMAYRSVGRSFAGWAVQHRFRGNIYRSSAPFSTSTSLFDPQIFTDPVEAVKDIPNGARVLVGGFGLCGIPENLLAALVETGVKDLTVVSDNGGVDDFGTGILLQSRQVKRMICSYVGGNKEFMRQFLRGEVEVELTPQGTLAEKLRAGGAGIPAFFTATAVGTVVHSGGVPIKYSPTDKSVTESSATRESRLFNGREYILEEAITGDFALIKAYKADKQGNLMFRKAARNFNPPMCRAGKIAIVEAEEIVEVGQLDPEAIHVPGIYVDRLIKGPKYEKRLQKLKLSRPPEASVSPEKLASPDKIMEEVERERIARRAAKEFKSGMYINLGIGIPELSMYYLPENVQVHIQTENGILGLGPFPATQEQADADVINPGKETVTVLPGASFFSSDDSFAMIRGGHIDLTMLGALQVSKKGDIASWMVPGKLVKGMGGAMDLVSASAVGTKVVVTMKHTTARGEPKILDECAFPLTGKGVVDLIITEKCVFKVDRETGKLTLTEIAEGIDVADVVATTDCVFEVASPILPMA</sequence>
<evidence type="ECO:0000256" key="3">
    <source>
        <dbReference type="ARBA" id="ARBA00007154"/>
    </source>
</evidence>
<dbReference type="InterPro" id="IPR012791">
    <property type="entry name" value="3-oxoacid_CoA-transf_B"/>
</dbReference>
<dbReference type="PANTHER" id="PTHR13707">
    <property type="entry name" value="KETOACID-COENZYME A TRANSFERASE"/>
    <property type="match status" value="1"/>
</dbReference>
<organism evidence="10 11">
    <name type="scientific">Ramazzottius varieornatus</name>
    <name type="common">Water bear</name>
    <name type="synonym">Tardigrade</name>
    <dbReference type="NCBI Taxonomy" id="947166"/>
    <lineage>
        <taxon>Eukaryota</taxon>
        <taxon>Metazoa</taxon>
        <taxon>Ecdysozoa</taxon>
        <taxon>Tardigrada</taxon>
        <taxon>Eutardigrada</taxon>
        <taxon>Parachela</taxon>
        <taxon>Hypsibioidea</taxon>
        <taxon>Ramazzottiidae</taxon>
        <taxon>Ramazzottius</taxon>
    </lineage>
</organism>
<name>A0A1D1VHW5_RAMVA</name>
<evidence type="ECO:0000313" key="11">
    <source>
        <dbReference type="Proteomes" id="UP000186922"/>
    </source>
</evidence>
<evidence type="ECO:0000256" key="9">
    <source>
        <dbReference type="PIRSR" id="PIRSR000858-1"/>
    </source>
</evidence>
<dbReference type="AlphaFoldDB" id="A0A1D1VHW5"/>
<evidence type="ECO:0000256" key="2">
    <source>
        <dbReference type="ARBA" id="ARBA00004753"/>
    </source>
</evidence>